<evidence type="ECO:0000313" key="3">
    <source>
        <dbReference type="Proteomes" id="UP000295252"/>
    </source>
</evidence>
<keyword evidence="3" id="KW-1185">Reference proteome</keyword>
<dbReference type="InParanoid" id="A0A068U142"/>
<keyword evidence="1" id="KW-1133">Transmembrane helix</keyword>
<keyword evidence="1" id="KW-0472">Membrane</keyword>
<dbReference type="PhylomeDB" id="A0A068U142"/>
<keyword evidence="1" id="KW-0812">Transmembrane</keyword>
<evidence type="ECO:0000313" key="2">
    <source>
        <dbReference type="EMBL" id="CDP02245.1"/>
    </source>
</evidence>
<protein>
    <submittedName>
        <fullName evidence="2">Uncharacterized protein</fullName>
    </submittedName>
</protein>
<proteinExistence type="predicted"/>
<sequence length="174" mass="20176">MSDNIFLYFKLHTLVFALHLSIYDQYSWHLCPCFFGFLSWFLWQYLIVNCVNLGFLFKFSHKKDGNLDMPFRNVKQNIETFAINFSVIHLQFVNFLDLLPILLLKKYALQCVLSYMNHYGTTAAVAKEPLEGHCIYDGGYSYSERSRDYTIPDSELLALQQASLAGAATVWQNS</sequence>
<dbReference type="EMBL" id="HG739092">
    <property type="protein sequence ID" value="CDP02245.1"/>
    <property type="molecule type" value="Genomic_DNA"/>
</dbReference>
<organism evidence="2 3">
    <name type="scientific">Coffea canephora</name>
    <name type="common">Robusta coffee</name>
    <dbReference type="NCBI Taxonomy" id="49390"/>
    <lineage>
        <taxon>Eukaryota</taxon>
        <taxon>Viridiplantae</taxon>
        <taxon>Streptophyta</taxon>
        <taxon>Embryophyta</taxon>
        <taxon>Tracheophyta</taxon>
        <taxon>Spermatophyta</taxon>
        <taxon>Magnoliopsida</taxon>
        <taxon>eudicotyledons</taxon>
        <taxon>Gunneridae</taxon>
        <taxon>Pentapetalae</taxon>
        <taxon>asterids</taxon>
        <taxon>lamiids</taxon>
        <taxon>Gentianales</taxon>
        <taxon>Rubiaceae</taxon>
        <taxon>Ixoroideae</taxon>
        <taxon>Gardenieae complex</taxon>
        <taxon>Bertiereae - Coffeeae clade</taxon>
        <taxon>Coffeeae</taxon>
        <taxon>Coffea</taxon>
    </lineage>
</organism>
<gene>
    <name evidence="2" type="ORF">GSCOC_T00039585001</name>
</gene>
<dbReference type="Proteomes" id="UP000295252">
    <property type="component" value="Chromosome IX"/>
</dbReference>
<name>A0A068U142_COFCA</name>
<accession>A0A068U142</accession>
<feature type="transmembrane region" description="Helical" evidence="1">
    <location>
        <begin position="5"/>
        <end position="22"/>
    </location>
</feature>
<evidence type="ECO:0000256" key="1">
    <source>
        <dbReference type="SAM" id="Phobius"/>
    </source>
</evidence>
<reference evidence="3" key="1">
    <citation type="journal article" date="2014" name="Science">
        <title>The coffee genome provides insight into the convergent evolution of caffeine biosynthesis.</title>
        <authorList>
            <person name="Denoeud F."/>
            <person name="Carretero-Paulet L."/>
            <person name="Dereeper A."/>
            <person name="Droc G."/>
            <person name="Guyot R."/>
            <person name="Pietrella M."/>
            <person name="Zheng C."/>
            <person name="Alberti A."/>
            <person name="Anthony F."/>
            <person name="Aprea G."/>
            <person name="Aury J.M."/>
            <person name="Bento P."/>
            <person name="Bernard M."/>
            <person name="Bocs S."/>
            <person name="Campa C."/>
            <person name="Cenci A."/>
            <person name="Combes M.C."/>
            <person name="Crouzillat D."/>
            <person name="Da Silva C."/>
            <person name="Daddiego L."/>
            <person name="De Bellis F."/>
            <person name="Dussert S."/>
            <person name="Garsmeur O."/>
            <person name="Gayraud T."/>
            <person name="Guignon V."/>
            <person name="Jahn K."/>
            <person name="Jamilloux V."/>
            <person name="Joet T."/>
            <person name="Labadie K."/>
            <person name="Lan T."/>
            <person name="Leclercq J."/>
            <person name="Lepelley M."/>
            <person name="Leroy T."/>
            <person name="Li L.T."/>
            <person name="Librado P."/>
            <person name="Lopez L."/>
            <person name="Munoz A."/>
            <person name="Noel B."/>
            <person name="Pallavicini A."/>
            <person name="Perrotta G."/>
            <person name="Poncet V."/>
            <person name="Pot D."/>
            <person name="Priyono X."/>
            <person name="Rigoreau M."/>
            <person name="Rouard M."/>
            <person name="Rozas J."/>
            <person name="Tranchant-Dubreuil C."/>
            <person name="VanBuren R."/>
            <person name="Zhang Q."/>
            <person name="Andrade A.C."/>
            <person name="Argout X."/>
            <person name="Bertrand B."/>
            <person name="de Kochko A."/>
            <person name="Graziosi G."/>
            <person name="Henry R.J."/>
            <person name="Jayarama X."/>
            <person name="Ming R."/>
            <person name="Nagai C."/>
            <person name="Rounsley S."/>
            <person name="Sankoff D."/>
            <person name="Giuliano G."/>
            <person name="Albert V.A."/>
            <person name="Wincker P."/>
            <person name="Lashermes P."/>
        </authorList>
    </citation>
    <scope>NUCLEOTIDE SEQUENCE [LARGE SCALE GENOMIC DNA]</scope>
    <source>
        <strain evidence="3">cv. DH200-94</strain>
    </source>
</reference>
<dbReference type="Gramene" id="CDP02245">
    <property type="protein sequence ID" value="CDP02245"/>
    <property type="gene ID" value="GSCOC_T00039585001"/>
</dbReference>
<feature type="transmembrane region" description="Helical" evidence="1">
    <location>
        <begin position="81"/>
        <end position="104"/>
    </location>
</feature>
<dbReference type="AlphaFoldDB" id="A0A068U142"/>
<feature type="transmembrane region" description="Helical" evidence="1">
    <location>
        <begin position="42"/>
        <end position="60"/>
    </location>
</feature>
<dbReference type="STRING" id="49390.A0A068U142"/>